<reference evidence="1" key="1">
    <citation type="journal article" date="2022" name="bioRxiv">
        <title>Sequencing and chromosome-scale assembly of the giantPleurodeles waltlgenome.</title>
        <authorList>
            <person name="Brown T."/>
            <person name="Elewa A."/>
            <person name="Iarovenko S."/>
            <person name="Subramanian E."/>
            <person name="Araus A.J."/>
            <person name="Petzold A."/>
            <person name="Susuki M."/>
            <person name="Suzuki K.-i.T."/>
            <person name="Hayashi T."/>
            <person name="Toyoda A."/>
            <person name="Oliveira C."/>
            <person name="Osipova E."/>
            <person name="Leigh N.D."/>
            <person name="Simon A."/>
            <person name="Yun M.H."/>
        </authorList>
    </citation>
    <scope>NUCLEOTIDE SEQUENCE</scope>
    <source>
        <strain evidence="1">20211129_DDA</strain>
        <tissue evidence="1">Liver</tissue>
    </source>
</reference>
<sequence length="66" mass="6627">MPPGGHAAGCCDLQTLALSGAGSLGRDAIQGHVAPRECEGCSRQVPSAGSLRAVLRRLQGVNPAGF</sequence>
<evidence type="ECO:0000313" key="2">
    <source>
        <dbReference type="Proteomes" id="UP001066276"/>
    </source>
</evidence>
<organism evidence="1 2">
    <name type="scientific">Pleurodeles waltl</name>
    <name type="common">Iberian ribbed newt</name>
    <dbReference type="NCBI Taxonomy" id="8319"/>
    <lineage>
        <taxon>Eukaryota</taxon>
        <taxon>Metazoa</taxon>
        <taxon>Chordata</taxon>
        <taxon>Craniata</taxon>
        <taxon>Vertebrata</taxon>
        <taxon>Euteleostomi</taxon>
        <taxon>Amphibia</taxon>
        <taxon>Batrachia</taxon>
        <taxon>Caudata</taxon>
        <taxon>Salamandroidea</taxon>
        <taxon>Salamandridae</taxon>
        <taxon>Pleurodelinae</taxon>
        <taxon>Pleurodeles</taxon>
    </lineage>
</organism>
<dbReference type="EMBL" id="JANPWB010000006">
    <property type="protein sequence ID" value="KAJ1182290.1"/>
    <property type="molecule type" value="Genomic_DNA"/>
</dbReference>
<dbReference type="Proteomes" id="UP001066276">
    <property type="component" value="Chromosome 3_2"/>
</dbReference>
<accession>A0AAV7TZV7</accession>
<keyword evidence="2" id="KW-1185">Reference proteome</keyword>
<proteinExistence type="predicted"/>
<name>A0AAV7TZV7_PLEWA</name>
<dbReference type="AlphaFoldDB" id="A0AAV7TZV7"/>
<gene>
    <name evidence="1" type="ORF">NDU88_007482</name>
</gene>
<evidence type="ECO:0000313" key="1">
    <source>
        <dbReference type="EMBL" id="KAJ1182290.1"/>
    </source>
</evidence>
<protein>
    <submittedName>
        <fullName evidence="1">Uncharacterized protein</fullName>
    </submittedName>
</protein>
<comment type="caution">
    <text evidence="1">The sequence shown here is derived from an EMBL/GenBank/DDBJ whole genome shotgun (WGS) entry which is preliminary data.</text>
</comment>